<dbReference type="VEuPathDB" id="VectorBase:BGLAX_027956"/>
<keyword evidence="1" id="KW-0175">Coiled coil</keyword>
<evidence type="ECO:0008006" key="7">
    <source>
        <dbReference type="Google" id="ProtNLM"/>
    </source>
</evidence>
<dbReference type="CDD" id="cd04031">
    <property type="entry name" value="C2A_RIM1alpha"/>
    <property type="match status" value="1"/>
</dbReference>
<proteinExistence type="predicted"/>
<dbReference type="PANTHER" id="PTHR14113:SF6">
    <property type="entry name" value="PROTEIN PICCOLO"/>
    <property type="match status" value="1"/>
</dbReference>
<evidence type="ECO:0000259" key="3">
    <source>
        <dbReference type="PROSITE" id="PS50004"/>
    </source>
</evidence>
<feature type="compositionally biased region" description="Low complexity" evidence="2">
    <location>
        <begin position="1010"/>
        <end position="1031"/>
    </location>
</feature>
<dbReference type="SUPFAM" id="SSF49562">
    <property type="entry name" value="C2 domain (Calcium/lipid-binding domain, CaLB)"/>
    <property type="match status" value="1"/>
</dbReference>
<protein>
    <recommendedName>
        <fullName evidence="7">Protein piccolo</fullName>
    </recommendedName>
</protein>
<feature type="region of interest" description="Disordered" evidence="2">
    <location>
        <begin position="937"/>
        <end position="1127"/>
    </location>
</feature>
<dbReference type="InterPro" id="IPR036034">
    <property type="entry name" value="PDZ_sf"/>
</dbReference>
<dbReference type="PROSITE" id="PS50106">
    <property type="entry name" value="PDZ"/>
    <property type="match status" value="1"/>
</dbReference>
<feature type="region of interest" description="Disordered" evidence="2">
    <location>
        <begin position="309"/>
        <end position="422"/>
    </location>
</feature>
<dbReference type="InterPro" id="IPR052098">
    <property type="entry name" value="Presynaptic_Scaffold_Bsn/Pclo"/>
</dbReference>
<dbReference type="OrthoDB" id="270970at2759"/>
<dbReference type="Gene3D" id="2.60.40.150">
    <property type="entry name" value="C2 domain"/>
    <property type="match status" value="1"/>
</dbReference>
<feature type="region of interest" description="Disordered" evidence="2">
    <location>
        <begin position="460"/>
        <end position="486"/>
    </location>
</feature>
<evidence type="ECO:0000313" key="5">
    <source>
        <dbReference type="EnsemblMetazoa" id="BGLB026056-PA"/>
    </source>
</evidence>
<dbReference type="SMART" id="SM00228">
    <property type="entry name" value="PDZ"/>
    <property type="match status" value="1"/>
</dbReference>
<dbReference type="GO" id="GO:0098882">
    <property type="term" value="F:structural constituent of presynaptic active zone"/>
    <property type="evidence" value="ECO:0007669"/>
    <property type="project" value="TreeGrafter"/>
</dbReference>
<reference evidence="5" key="1">
    <citation type="submission" date="2020-05" db="UniProtKB">
        <authorList>
            <consortium name="EnsemblMetazoa"/>
        </authorList>
    </citation>
    <scope>IDENTIFICATION</scope>
    <source>
        <strain evidence="5">BB02</strain>
    </source>
</reference>
<dbReference type="PROSITE" id="PS50004">
    <property type="entry name" value="C2"/>
    <property type="match status" value="1"/>
</dbReference>
<evidence type="ECO:0000256" key="1">
    <source>
        <dbReference type="SAM" id="Coils"/>
    </source>
</evidence>
<feature type="compositionally biased region" description="Polar residues" evidence="2">
    <location>
        <begin position="940"/>
        <end position="956"/>
    </location>
</feature>
<feature type="compositionally biased region" description="Basic residues" evidence="2">
    <location>
        <begin position="118"/>
        <end position="127"/>
    </location>
</feature>
<dbReference type="Proteomes" id="UP000076420">
    <property type="component" value="Unassembled WGS sequence"/>
</dbReference>
<organism evidence="5 6">
    <name type="scientific">Biomphalaria glabrata</name>
    <name type="common">Bloodfluke planorb</name>
    <name type="synonym">Freshwater snail</name>
    <dbReference type="NCBI Taxonomy" id="6526"/>
    <lineage>
        <taxon>Eukaryota</taxon>
        <taxon>Metazoa</taxon>
        <taxon>Spiralia</taxon>
        <taxon>Lophotrochozoa</taxon>
        <taxon>Mollusca</taxon>
        <taxon>Gastropoda</taxon>
        <taxon>Heterobranchia</taxon>
        <taxon>Euthyneura</taxon>
        <taxon>Panpulmonata</taxon>
        <taxon>Hygrophila</taxon>
        <taxon>Lymnaeoidea</taxon>
        <taxon>Planorbidae</taxon>
        <taxon>Biomphalaria</taxon>
    </lineage>
</organism>
<feature type="compositionally biased region" description="Low complexity" evidence="2">
    <location>
        <begin position="1041"/>
        <end position="1059"/>
    </location>
</feature>
<name>A0A2C9L1K7_BIOGL</name>
<feature type="region of interest" description="Disordered" evidence="2">
    <location>
        <begin position="1280"/>
        <end position="1336"/>
    </location>
</feature>
<evidence type="ECO:0000313" key="6">
    <source>
        <dbReference type="Proteomes" id="UP000076420"/>
    </source>
</evidence>
<dbReference type="SUPFAM" id="SSF50156">
    <property type="entry name" value="PDZ domain-like"/>
    <property type="match status" value="1"/>
</dbReference>
<feature type="compositionally biased region" description="Basic and acidic residues" evidence="2">
    <location>
        <begin position="982"/>
        <end position="999"/>
    </location>
</feature>
<dbReference type="GO" id="GO:0098978">
    <property type="term" value="C:glutamatergic synapse"/>
    <property type="evidence" value="ECO:0007669"/>
    <property type="project" value="TreeGrafter"/>
</dbReference>
<dbReference type="GO" id="GO:0048788">
    <property type="term" value="C:cytoskeleton of presynaptic active zone"/>
    <property type="evidence" value="ECO:0007669"/>
    <property type="project" value="TreeGrafter"/>
</dbReference>
<dbReference type="GO" id="GO:0098982">
    <property type="term" value="C:GABA-ergic synapse"/>
    <property type="evidence" value="ECO:0007669"/>
    <property type="project" value="TreeGrafter"/>
</dbReference>
<feature type="domain" description="C2" evidence="3">
    <location>
        <begin position="1145"/>
        <end position="1267"/>
    </location>
</feature>
<dbReference type="EnsemblMetazoa" id="BGLB026056-RA">
    <property type="protein sequence ID" value="BGLB026056-PA"/>
    <property type="gene ID" value="BGLB026056"/>
</dbReference>
<dbReference type="PRINTS" id="PR00360">
    <property type="entry name" value="C2DOMAIN"/>
</dbReference>
<feature type="domain" description="PDZ" evidence="4">
    <location>
        <begin position="776"/>
        <end position="869"/>
    </location>
</feature>
<dbReference type="Pfam" id="PF00595">
    <property type="entry name" value="PDZ"/>
    <property type="match status" value="1"/>
</dbReference>
<dbReference type="InterPro" id="IPR000008">
    <property type="entry name" value="C2_dom"/>
</dbReference>
<feature type="compositionally biased region" description="Polar residues" evidence="2">
    <location>
        <begin position="332"/>
        <end position="350"/>
    </location>
</feature>
<dbReference type="Pfam" id="PF00168">
    <property type="entry name" value="C2"/>
    <property type="match status" value="1"/>
</dbReference>
<evidence type="ECO:0000259" key="4">
    <source>
        <dbReference type="PROSITE" id="PS50106"/>
    </source>
</evidence>
<feature type="compositionally biased region" description="Low complexity" evidence="2">
    <location>
        <begin position="957"/>
        <end position="981"/>
    </location>
</feature>
<feature type="compositionally biased region" description="Basic and acidic residues" evidence="2">
    <location>
        <begin position="49"/>
        <end position="62"/>
    </location>
</feature>
<dbReference type="GO" id="GO:1904071">
    <property type="term" value="P:presynaptic active zone assembly"/>
    <property type="evidence" value="ECO:0007669"/>
    <property type="project" value="TreeGrafter"/>
</dbReference>
<accession>A0A2C9L1K7</accession>
<feature type="compositionally biased region" description="Polar residues" evidence="2">
    <location>
        <begin position="394"/>
        <end position="405"/>
    </location>
</feature>
<feature type="compositionally biased region" description="Basic and acidic residues" evidence="2">
    <location>
        <begin position="409"/>
        <end position="422"/>
    </location>
</feature>
<evidence type="ECO:0000256" key="2">
    <source>
        <dbReference type="SAM" id="MobiDB-lite"/>
    </source>
</evidence>
<dbReference type="VEuPathDB" id="VectorBase:BGLB026056"/>
<dbReference type="Gene3D" id="2.30.42.10">
    <property type="match status" value="1"/>
</dbReference>
<dbReference type="SMART" id="SM00239">
    <property type="entry name" value="C2"/>
    <property type="match status" value="1"/>
</dbReference>
<dbReference type="GO" id="GO:0030424">
    <property type="term" value="C:axon"/>
    <property type="evidence" value="ECO:0007669"/>
    <property type="project" value="TreeGrafter"/>
</dbReference>
<sequence>MRVSLGSNHILTVRSLDAERLSAIMVSVFKCLFMKTINSKPKVVPPPPEPRKDVMKDKRADSESSTSSSGSSGKTWNSKSSGEQSKPQEKDAAKDGKKIRRKLPPIPVGKDPVVTPKSKNRRQKTPVKRSEGVDQEDQTVMATPRVTVHGGESGYSVGQRVNRDRDDPMNDDDLEVARLTTKKENVVSPKKKTILADTGKSKSLDSSEYSRPRRDLNEGQRMKPPMQRTASLGQGPKDETDEIIDALIDIYGIPCTEAMKCLKKRLQEELRRVTKDRKRKLEELEEIRALQMQIGALKMESDARSRVFAGKRSPGLQYQTDSQPDSRKRGASLSQTTSSLTPRSSPQVTPRRQRHKRQSSDPMISKFSPIKEDKDIESDFQNRSLEPLDGRSLKYQTDDSSQSGISDAESTRSEPVRDARYSKIKPSDYSRILYSQKNAVGGSTDRLQYSDYDSSIYDRGIQPLSGSRSEQQLSTSNRSALYYSDDEESKYREEKKLLLQYEIMKRKQQLEETARLKSELLKLARARQTMASSYDDIPRHYVGSVAPQRPVPRGIIKPIEDEAYVLYDVLDESRSRERSSSATRRYMDEAIQYGSQGWIAGDYPSETLAPVQAFSQPVLNKRLETVQAVSGREEPGIVSSVTLPNIYAKRMDSEFRPVGPYRDPNYISTSISDTDGSPASDITPAMPLLDDVKTKSRTIIRNIGSGSRPVSAEFSAGDLEDLLNGMYRVESDNSVDADEPIMKHMTEGGVTILKQMDRKKRPAPVEPHRYDFPIKRILVTRDAKDKSITGSGLGMKIVGGKEIPGTNDIGAYVTAIYPIIADQLHGELDVGDQVLEWNGIHLTGLSADEVQDIISQTNGEIEMVVRAQMIPLLMTELTAQPESCRSSYDNLALPSYEESVKEPYLLRQMTGSAQVNNRQGVDPRQLAAQLEGIREAVSPAENSPSSSHQDVATPSISSPCSTPRSDPTSTSSDRQQPPSSRSADRPEKVVDRHTTDRPKSRQRRKHSPNPGKSTQQQGSPQKQQMSTSQPLQPSPPPPYTPRQQASSQQNNASSDAAQAEQVPVNRRKKDSNPMTSSAQEKSRSSAFDQPDSSSCSSPALNDRLRASPPLDTRRSIKARPSKKGKDNFVFPTKILQEPERGEDYGLGEIQLQISHDDFDNTLNVHVIQARNLRPRDLNGLSDPFVKLYLLPGRGPENKRRTKHIARTLNPEWHQTVMFQDVARLELQNKVLEITVWDYDRFKANDFLGELIIELREFAFLDNKPHWYPLKEHVTMQSFELPKSTVAPPKPAEITKTQTRSPRQGKKHGISSLRPQEALHTDAEAQRRRSLGTISGNSVSLKGTPDVAVRHFISSFLSCFHFVHPEKMLMKPRLPARYHLPQIPPYLPGDLEGQNLLSRLDQMDFSTDDEDDLDYLVRHYNQ</sequence>
<dbReference type="KEGG" id="bgt:106071603"/>
<feature type="compositionally biased region" description="Low complexity" evidence="2">
    <location>
        <begin position="63"/>
        <end position="81"/>
    </location>
</feature>
<feature type="compositionally biased region" description="Basic and acidic residues" evidence="2">
    <location>
        <begin position="1316"/>
        <end position="1326"/>
    </location>
</feature>
<gene>
    <name evidence="5" type="primary">106071603</name>
</gene>
<dbReference type="InterPro" id="IPR035892">
    <property type="entry name" value="C2_domain_sf"/>
</dbReference>
<feature type="compositionally biased region" description="Polar residues" evidence="2">
    <location>
        <begin position="1072"/>
        <end position="1099"/>
    </location>
</feature>
<feature type="coiled-coil region" evidence="1">
    <location>
        <begin position="256"/>
        <end position="290"/>
    </location>
</feature>
<dbReference type="CDD" id="cd06714">
    <property type="entry name" value="PDZ_RIM-like"/>
    <property type="match status" value="1"/>
</dbReference>
<feature type="region of interest" description="Disordered" evidence="2">
    <location>
        <begin position="39"/>
        <end position="238"/>
    </location>
</feature>
<feature type="compositionally biased region" description="Basic and acidic residues" evidence="2">
    <location>
        <begin position="199"/>
        <end position="221"/>
    </location>
</feature>
<feature type="compositionally biased region" description="Basic and acidic residues" evidence="2">
    <location>
        <begin position="86"/>
        <end position="96"/>
    </location>
</feature>
<dbReference type="InterPro" id="IPR001478">
    <property type="entry name" value="PDZ"/>
</dbReference>
<dbReference type="GO" id="GO:0035418">
    <property type="term" value="P:protein localization to synapse"/>
    <property type="evidence" value="ECO:0007669"/>
    <property type="project" value="TreeGrafter"/>
</dbReference>
<dbReference type="STRING" id="6526.A0A2C9L1K7"/>
<dbReference type="PANTHER" id="PTHR14113">
    <property type="entry name" value="PICCOLO/BASSOON"/>
    <property type="match status" value="1"/>
</dbReference>
<feature type="compositionally biased region" description="Polar residues" evidence="2">
    <location>
        <begin position="464"/>
        <end position="479"/>
    </location>
</feature>